<accession>A0A1B8GU84</accession>
<dbReference type="PANTHER" id="PTHR23329:SF1">
    <property type="entry name" value="TUFTELIN-INTERACTING PROTEIN 11"/>
    <property type="match status" value="1"/>
</dbReference>
<feature type="compositionally biased region" description="Acidic residues" evidence="7">
    <location>
        <begin position="109"/>
        <end position="124"/>
    </location>
</feature>
<evidence type="ECO:0000313" key="9">
    <source>
        <dbReference type="EMBL" id="OBT99385.1"/>
    </source>
</evidence>
<dbReference type="STRING" id="342668.A0A1B8GU84"/>
<evidence type="ECO:0000256" key="3">
    <source>
        <dbReference type="ARBA" id="ARBA00022664"/>
    </source>
</evidence>
<feature type="region of interest" description="Disordered" evidence="7">
    <location>
        <begin position="810"/>
        <end position="836"/>
    </location>
</feature>
<evidence type="ECO:0000256" key="4">
    <source>
        <dbReference type="ARBA" id="ARBA00022728"/>
    </source>
</evidence>
<dbReference type="SMART" id="SM00443">
    <property type="entry name" value="G_patch"/>
    <property type="match status" value="1"/>
</dbReference>
<evidence type="ECO:0000256" key="7">
    <source>
        <dbReference type="SAM" id="MobiDB-lite"/>
    </source>
</evidence>
<evidence type="ECO:0000259" key="8">
    <source>
        <dbReference type="PROSITE" id="PS50174"/>
    </source>
</evidence>
<dbReference type="InterPro" id="IPR022783">
    <property type="entry name" value="GCFC_dom"/>
</dbReference>
<feature type="region of interest" description="Disordered" evidence="7">
    <location>
        <begin position="200"/>
        <end position="224"/>
    </location>
</feature>
<evidence type="ECO:0000256" key="5">
    <source>
        <dbReference type="ARBA" id="ARBA00023187"/>
    </source>
</evidence>
<evidence type="ECO:0000256" key="6">
    <source>
        <dbReference type="ARBA" id="ARBA00023242"/>
    </source>
</evidence>
<dbReference type="OrthoDB" id="10264588at2759"/>
<sequence>MNTFGGGSSSESESEDDFLHPSADPNADEFADYNPRKRRRTGRDAKESAALGVFGSESEDEGPGRRWKTKTLRGKGMAFVSSGDNLLKDEEDNEEGDHTTARVGGQYLEDAEDVDMDDAADDTDEVPRAGLGAQSAPGLGQRKPGLGGGLGWQSPAARSMGLGNGDSTASPLGRGFMPSSAAIPVLKDFSDEKPVKRVAMPSAFSTPTAAKGGRPGAQKSAPINAGSFAARMMAKMGYKEGEGLGKEGQGRSGVIEVQLRPQGAGLGAVKEKSKQEKEEEKRQAAKRGEVLEDSEEEERKRRRRKAKTSGTDSGVSTPKRRPKPKFQSLPELQKAAPGLKIPDAFTPILDMTGSGQKFLTASSGLATPTSGVVESTEVVEARKLARRAQNDLSSFVEEWKNLEERKAWVEMEILQQQQAVDEQNGSSDQLRKAAEIVEGLSVAVRDGQWDPVIGALTEVEKLDVAGNDELASIAVAAVHPFLRQAIEGWQPLEDPKLSGVASDGFVSAISGISKLLGMIPEPNGSSAHTTKPHSNRVHKTTPYESLIYTVWFPKVRSAITNTWDVQNPTPLLTLLDLWTPLLPAFIKSQIFEHLIFRKLDEAIADWNPKKRSRTNSLPHMWLFPWLQHLPAHHLDPRSSSGLVADVKRKFRVLIDSWDFRRGVIPGLTQWKDLLRPSTSSKVDSWTPLLLNHVLPNLASYLRNNFQVTPQDQEPYLKTLTNVLAWQPILGNRITGQLLVDELFPMWHDVLHQWLTLDDVNYLEIRDWFDFWRSIIPASLSSVPAVQQEWQKGNSLINTALDLGARAKTDLPAPTRPSRVSPAAQPAPEPAAPKMEKPELEEVTFRHQLEDWCMARDLQFIPEKSTLEANGPVYRVTAAAIGKGGVLIYLRGDSIYAQIKRGTWTPLGKEMDALFELAHR</sequence>
<reference evidence="9 10" key="1">
    <citation type="submission" date="2016-03" db="EMBL/GenBank/DDBJ databases">
        <title>Comparative genomics of Pseudogymnoascus destructans, the fungus causing white-nose syndrome of bats.</title>
        <authorList>
            <person name="Palmer J.M."/>
            <person name="Drees K.P."/>
            <person name="Foster J.T."/>
            <person name="Lindner D.L."/>
        </authorList>
    </citation>
    <scope>NUCLEOTIDE SEQUENCE [LARGE SCALE GENOMIC DNA]</scope>
    <source>
        <strain evidence="9 10">UAMH 10579</strain>
    </source>
</reference>
<dbReference type="Pfam" id="PF01585">
    <property type="entry name" value="G-patch"/>
    <property type="match status" value="1"/>
</dbReference>
<dbReference type="GO" id="GO:0000390">
    <property type="term" value="P:spliceosomal complex disassembly"/>
    <property type="evidence" value="ECO:0007669"/>
    <property type="project" value="InterPro"/>
</dbReference>
<name>A0A1B8GU84_9PEZI</name>
<dbReference type="InterPro" id="IPR045211">
    <property type="entry name" value="TFP11/STIP/Ntr1"/>
</dbReference>
<feature type="region of interest" description="Disordered" evidence="7">
    <location>
        <begin position="1"/>
        <end position="179"/>
    </location>
</feature>
<dbReference type="GO" id="GO:0003676">
    <property type="term" value="F:nucleic acid binding"/>
    <property type="evidence" value="ECO:0007669"/>
    <property type="project" value="InterPro"/>
</dbReference>
<feature type="compositionally biased region" description="Basic and acidic residues" evidence="7">
    <location>
        <begin position="269"/>
        <end position="290"/>
    </location>
</feature>
<dbReference type="GO" id="GO:0071008">
    <property type="term" value="C:U2-type post-mRNA release spliceosomal complex"/>
    <property type="evidence" value="ECO:0007669"/>
    <property type="project" value="TreeGrafter"/>
</dbReference>
<feature type="region of interest" description="Disordered" evidence="7">
    <location>
        <begin position="241"/>
        <end position="338"/>
    </location>
</feature>
<dbReference type="EMBL" id="KV460213">
    <property type="protein sequence ID" value="OBT99385.1"/>
    <property type="molecule type" value="Genomic_DNA"/>
</dbReference>
<reference evidence="10" key="2">
    <citation type="journal article" date="2018" name="Nat. Commun.">
        <title>Extreme sensitivity to ultraviolet light in the fungal pathogen causing white-nose syndrome of bats.</title>
        <authorList>
            <person name="Palmer J.M."/>
            <person name="Drees K.P."/>
            <person name="Foster J.T."/>
            <person name="Lindner D.L."/>
        </authorList>
    </citation>
    <scope>NUCLEOTIDE SEQUENCE [LARGE SCALE GENOMIC DNA]</scope>
    <source>
        <strain evidence="10">UAMH 10579</strain>
    </source>
</reference>
<organism evidence="9 10">
    <name type="scientific">Pseudogymnoascus verrucosus</name>
    <dbReference type="NCBI Taxonomy" id="342668"/>
    <lineage>
        <taxon>Eukaryota</taxon>
        <taxon>Fungi</taxon>
        <taxon>Dikarya</taxon>
        <taxon>Ascomycota</taxon>
        <taxon>Pezizomycotina</taxon>
        <taxon>Leotiomycetes</taxon>
        <taxon>Thelebolales</taxon>
        <taxon>Thelebolaceae</taxon>
        <taxon>Pseudogymnoascus</taxon>
    </lineage>
</organism>
<proteinExistence type="inferred from homology"/>
<dbReference type="Pfam" id="PF12457">
    <property type="entry name" value="TIP_N"/>
    <property type="match status" value="1"/>
</dbReference>
<dbReference type="GeneID" id="28835926"/>
<evidence type="ECO:0000256" key="2">
    <source>
        <dbReference type="ARBA" id="ARBA00010900"/>
    </source>
</evidence>
<keyword evidence="10" id="KW-1185">Reference proteome</keyword>
<dbReference type="PROSITE" id="PS50174">
    <property type="entry name" value="G_PATCH"/>
    <property type="match status" value="1"/>
</dbReference>
<dbReference type="PANTHER" id="PTHR23329">
    <property type="entry name" value="TUFTELIN-INTERACTING PROTEIN 11-RELATED"/>
    <property type="match status" value="1"/>
</dbReference>
<keyword evidence="5" id="KW-0508">mRNA splicing</keyword>
<comment type="subcellular location">
    <subcellularLocation>
        <location evidence="1">Nucleus</location>
    </subcellularLocation>
</comment>
<feature type="domain" description="G-patch" evidence="8">
    <location>
        <begin position="225"/>
        <end position="271"/>
    </location>
</feature>
<dbReference type="Proteomes" id="UP000091956">
    <property type="component" value="Unassembled WGS sequence"/>
</dbReference>
<gene>
    <name evidence="9" type="ORF">VE01_02540</name>
</gene>
<evidence type="ECO:0000256" key="1">
    <source>
        <dbReference type="ARBA" id="ARBA00004123"/>
    </source>
</evidence>
<evidence type="ECO:0000313" key="10">
    <source>
        <dbReference type="Proteomes" id="UP000091956"/>
    </source>
</evidence>
<dbReference type="InterPro" id="IPR022159">
    <property type="entry name" value="STIP/TFIP11_N"/>
</dbReference>
<keyword evidence="3" id="KW-0507">mRNA processing</keyword>
<dbReference type="InterPro" id="IPR000467">
    <property type="entry name" value="G_patch_dom"/>
</dbReference>
<dbReference type="AlphaFoldDB" id="A0A1B8GU84"/>
<comment type="similarity">
    <text evidence="2">Belongs to the TFP11/STIP family.</text>
</comment>
<keyword evidence="6" id="KW-0539">Nucleus</keyword>
<dbReference type="Pfam" id="PF07842">
    <property type="entry name" value="GCFC"/>
    <property type="match status" value="1"/>
</dbReference>
<protein>
    <recommendedName>
        <fullName evidence="8">G-patch domain-containing protein</fullName>
    </recommendedName>
</protein>
<dbReference type="RefSeq" id="XP_018133118.1">
    <property type="nucleotide sequence ID" value="XM_018272048.2"/>
</dbReference>
<keyword evidence="4" id="KW-0747">Spliceosome</keyword>